<reference evidence="1 2" key="1">
    <citation type="journal article" date="2021" name="BMC Genomics">
        <title>Datura genome reveals duplications of psychoactive alkaloid biosynthetic genes and high mutation rate following tissue culture.</title>
        <authorList>
            <person name="Rajewski A."/>
            <person name="Carter-House D."/>
            <person name="Stajich J."/>
            <person name="Litt A."/>
        </authorList>
    </citation>
    <scope>NUCLEOTIDE SEQUENCE [LARGE SCALE GENOMIC DNA]</scope>
    <source>
        <strain evidence="1">AR-01</strain>
    </source>
</reference>
<protein>
    <submittedName>
        <fullName evidence="1">Uncharacterized protein</fullName>
    </submittedName>
</protein>
<proteinExistence type="predicted"/>
<sequence length="131" mass="14616">MKNYLVYIQHRVNKVLSIGVGCLGGNLTDGCSGDNLAATNSLKFIPEIDDELRIDMTEFVNYEIEYESGEGSSEVAKNDDDAIIGNALHKDVAKDEIYINNKIIVSAMKNFALHEKFQFKAKKSSAARYYV</sequence>
<evidence type="ECO:0000313" key="1">
    <source>
        <dbReference type="EMBL" id="MCD7453863.1"/>
    </source>
</evidence>
<keyword evidence="2" id="KW-1185">Reference proteome</keyword>
<dbReference type="Proteomes" id="UP000823775">
    <property type="component" value="Unassembled WGS sequence"/>
</dbReference>
<comment type="caution">
    <text evidence="1">The sequence shown here is derived from an EMBL/GenBank/DDBJ whole genome shotgun (WGS) entry which is preliminary data.</text>
</comment>
<gene>
    <name evidence="1" type="ORF">HAX54_022422</name>
</gene>
<name>A0ABS8S4C7_DATST</name>
<organism evidence="1 2">
    <name type="scientific">Datura stramonium</name>
    <name type="common">Jimsonweed</name>
    <name type="synonym">Common thornapple</name>
    <dbReference type="NCBI Taxonomy" id="4076"/>
    <lineage>
        <taxon>Eukaryota</taxon>
        <taxon>Viridiplantae</taxon>
        <taxon>Streptophyta</taxon>
        <taxon>Embryophyta</taxon>
        <taxon>Tracheophyta</taxon>
        <taxon>Spermatophyta</taxon>
        <taxon>Magnoliopsida</taxon>
        <taxon>eudicotyledons</taxon>
        <taxon>Gunneridae</taxon>
        <taxon>Pentapetalae</taxon>
        <taxon>asterids</taxon>
        <taxon>lamiids</taxon>
        <taxon>Solanales</taxon>
        <taxon>Solanaceae</taxon>
        <taxon>Solanoideae</taxon>
        <taxon>Datureae</taxon>
        <taxon>Datura</taxon>
    </lineage>
</organism>
<accession>A0ABS8S4C7</accession>
<dbReference type="EMBL" id="JACEIK010000270">
    <property type="protein sequence ID" value="MCD7453863.1"/>
    <property type="molecule type" value="Genomic_DNA"/>
</dbReference>
<evidence type="ECO:0000313" key="2">
    <source>
        <dbReference type="Proteomes" id="UP000823775"/>
    </source>
</evidence>